<accession>A0A1U9JTA5</accession>
<sequence length="171" mass="18204">MSHSVYNRAVVFAFLLLVLLAGTVLTALAFEHIGGLIPCVLCLQERIPYYIGVPLMGLAVLLALVRRWPVLIGLLFVAVFLLMAADAGLSAYHAGVEWGWWAGPAGCSGNGPMESQNAQDLFAAFDEVRPAPCDTPALVIFGLSMAGWNAVAGLLYAALAFAAALAMRRKR</sequence>
<proteinExistence type="predicted"/>
<evidence type="ECO:0000256" key="4">
    <source>
        <dbReference type="ARBA" id="ARBA00023136"/>
    </source>
</evidence>
<dbReference type="KEGG" id="thd:BHV28_03850"/>
<dbReference type="Pfam" id="PF02600">
    <property type="entry name" value="DsbB"/>
    <property type="match status" value="1"/>
</dbReference>
<dbReference type="InterPro" id="IPR023380">
    <property type="entry name" value="DsbB-like_sf"/>
</dbReference>
<dbReference type="InterPro" id="IPR003752">
    <property type="entry name" value="DiS_bond_form_DsbB/BdbC"/>
</dbReference>
<comment type="subcellular location">
    <subcellularLocation>
        <location evidence="1">Membrane</location>
        <topology evidence="1">Multi-pass membrane protein</topology>
    </subcellularLocation>
</comment>
<dbReference type="EMBL" id="CP017315">
    <property type="protein sequence ID" value="AQS41098.1"/>
    <property type="molecule type" value="Genomic_DNA"/>
</dbReference>
<evidence type="ECO:0000256" key="1">
    <source>
        <dbReference type="ARBA" id="ARBA00004141"/>
    </source>
</evidence>
<keyword evidence="7" id="KW-1185">Reference proteome</keyword>
<reference evidence="6 7" key="1">
    <citation type="journal article" date="2010" name="Science">
        <title>Genomic comparison of the ants Camponotus floridanus and Harpegnathos saltator.</title>
        <authorList>
            <person name="Bonasio R."/>
            <person name="Zhang G."/>
            <person name="Ye C."/>
            <person name="Mutti N.S."/>
            <person name="Fang X."/>
            <person name="Qin N."/>
            <person name="Donahue G."/>
            <person name="Yang P."/>
            <person name="Li Q."/>
            <person name="Li C."/>
            <person name="Zhang P."/>
            <person name="Huang Z."/>
            <person name="Berger S.L."/>
            <person name="Reinberg D."/>
            <person name="Wang J."/>
            <person name="Liebig J."/>
        </authorList>
    </citation>
    <scope>NUCLEOTIDE SEQUENCE [LARGE SCALE GENOMIC DNA]</scope>
    <source>
        <strain evidence="6 7">Hsal</strain>
    </source>
</reference>
<evidence type="ECO:0000256" key="5">
    <source>
        <dbReference type="SAM" id="Phobius"/>
    </source>
</evidence>
<feature type="transmembrane region" description="Helical" evidence="5">
    <location>
        <begin position="146"/>
        <end position="167"/>
    </location>
</feature>
<feature type="transmembrane region" description="Helical" evidence="5">
    <location>
        <begin position="47"/>
        <end position="65"/>
    </location>
</feature>
<dbReference type="Gene3D" id="1.20.1550.10">
    <property type="entry name" value="DsbB-like"/>
    <property type="match status" value="1"/>
</dbReference>
<evidence type="ECO:0000313" key="7">
    <source>
        <dbReference type="Proteomes" id="UP000188912"/>
    </source>
</evidence>
<dbReference type="GO" id="GO:0015035">
    <property type="term" value="F:protein-disulfide reductase activity"/>
    <property type="evidence" value="ECO:0007669"/>
    <property type="project" value="InterPro"/>
</dbReference>
<evidence type="ECO:0000256" key="2">
    <source>
        <dbReference type="ARBA" id="ARBA00022692"/>
    </source>
</evidence>
<dbReference type="Proteomes" id="UP000188912">
    <property type="component" value="Chromosome"/>
</dbReference>
<dbReference type="GO" id="GO:0006457">
    <property type="term" value="P:protein folding"/>
    <property type="evidence" value="ECO:0007669"/>
    <property type="project" value="InterPro"/>
</dbReference>
<keyword evidence="4 5" id="KW-0472">Membrane</keyword>
<dbReference type="PIRSF" id="PIRSF033913">
    <property type="entry name" value="S-S_format_DsbB"/>
    <property type="match status" value="1"/>
</dbReference>
<dbReference type="InterPro" id="IPR024199">
    <property type="entry name" value="Uncharacterised_DsbB"/>
</dbReference>
<keyword evidence="3 5" id="KW-1133">Transmembrane helix</keyword>
<feature type="transmembrane region" description="Helical" evidence="5">
    <location>
        <begin position="72"/>
        <end position="92"/>
    </location>
</feature>
<dbReference type="STRING" id="1902579.BHV28_03850"/>
<dbReference type="GO" id="GO:0016020">
    <property type="term" value="C:membrane"/>
    <property type="evidence" value="ECO:0007669"/>
    <property type="project" value="UniProtKB-SubCell"/>
</dbReference>
<name>A0A1U9JTA5_9HYPH</name>
<evidence type="ECO:0000256" key="3">
    <source>
        <dbReference type="ARBA" id="ARBA00022989"/>
    </source>
</evidence>
<protein>
    <submittedName>
        <fullName evidence="6">Disulfide bond formation protein B</fullName>
    </submittedName>
</protein>
<keyword evidence="2 5" id="KW-0812">Transmembrane</keyword>
<dbReference type="SUPFAM" id="SSF158442">
    <property type="entry name" value="DsbB-like"/>
    <property type="match status" value="1"/>
</dbReference>
<organism evidence="6 7">
    <name type="scientific">Candidatus Tokpelaia hoelldobleri</name>
    <dbReference type="NCBI Taxonomy" id="1902579"/>
    <lineage>
        <taxon>Bacteria</taxon>
        <taxon>Pseudomonadati</taxon>
        <taxon>Pseudomonadota</taxon>
        <taxon>Alphaproteobacteria</taxon>
        <taxon>Hyphomicrobiales</taxon>
        <taxon>Candidatus Tokpelaia</taxon>
    </lineage>
</organism>
<dbReference type="AlphaFoldDB" id="A0A1U9JTA5"/>
<gene>
    <name evidence="6" type="primary">dsbB</name>
    <name evidence="6" type="ORF">BHV28_03850</name>
</gene>
<reference evidence="6 7" key="2">
    <citation type="journal article" date="2016" name="Sci. Rep.">
        <title>The genome of Rhizobiales bacteria in predatory ants reveals urease gene functions but no genes for nitrogen fixation.</title>
        <authorList>
            <person name="Neuvonen M.M."/>
            <person name="Tamarit D."/>
            <person name="Naslund K."/>
            <person name="Liebig J."/>
            <person name="Feldhaar H."/>
            <person name="Moran N.A."/>
            <person name="Guy L."/>
            <person name="Andersson S.G."/>
        </authorList>
    </citation>
    <scope>NUCLEOTIDE SEQUENCE [LARGE SCALE GENOMIC DNA]</scope>
    <source>
        <strain evidence="6 7">Hsal</strain>
    </source>
</reference>
<evidence type="ECO:0000313" key="6">
    <source>
        <dbReference type="EMBL" id="AQS41098.1"/>
    </source>
</evidence>